<evidence type="ECO:0000313" key="3">
    <source>
        <dbReference type="EMBL" id="XDK39313.1"/>
    </source>
</evidence>
<dbReference type="PROSITE" id="PS51318">
    <property type="entry name" value="TAT"/>
    <property type="match status" value="1"/>
</dbReference>
<organism evidence="3">
    <name type="scientific">Pseudomonas sp. Hg7Tf</name>
    <dbReference type="NCBI Taxonomy" id="3236988"/>
    <lineage>
        <taxon>Bacteria</taxon>
        <taxon>Pseudomonadati</taxon>
        <taxon>Pseudomonadota</taxon>
        <taxon>Gammaproteobacteria</taxon>
        <taxon>Pseudomonadales</taxon>
        <taxon>Pseudomonadaceae</taxon>
        <taxon>Pseudomonas</taxon>
    </lineage>
</organism>
<dbReference type="EMBL" id="CP162607">
    <property type="protein sequence ID" value="XDK39313.1"/>
    <property type="molecule type" value="Genomic_DNA"/>
</dbReference>
<proteinExistence type="predicted"/>
<name>A0AB39IBK2_9PSED</name>
<keyword evidence="1" id="KW-0732">Signal</keyword>
<feature type="region of interest" description="Disordered" evidence="2">
    <location>
        <begin position="44"/>
        <end position="66"/>
    </location>
</feature>
<sequence>MCKSCDSTSTSTPTDRRRFLKFAGLGAGALLLASALPERIIQAAEKSSAPPKPQNAINPDQALQRA</sequence>
<dbReference type="AlphaFoldDB" id="A0AB39IBK2"/>
<gene>
    <name evidence="3" type="ORF">AB4Y39_11770</name>
</gene>
<reference evidence="3" key="1">
    <citation type="submission" date="2024-07" db="EMBL/GenBank/DDBJ databases">
        <title>Identification and characteristics of a novel species of coltsfoot's symbiotic bacteria.</title>
        <authorList>
            <person name="Juszczyk A."/>
            <person name="Jasielczuk I."/>
            <person name="Gurgul A."/>
            <person name="Rogala M."/>
            <person name="Kowalczyk A."/>
            <person name="Szmatola T."/>
            <person name="Kosecka-Strojek M."/>
            <person name="Arent Z."/>
            <person name="Latowski D."/>
        </authorList>
    </citation>
    <scope>NUCLEOTIDE SEQUENCE</scope>
    <source>
        <strain evidence="3">Hg7Tf</strain>
    </source>
</reference>
<dbReference type="NCBIfam" id="TIGR01409">
    <property type="entry name" value="TAT_signal_seq"/>
    <property type="match status" value="1"/>
</dbReference>
<protein>
    <submittedName>
        <fullName evidence="3">Twin-arginine translocation signal domain-containing protein</fullName>
    </submittedName>
</protein>
<dbReference type="InterPro" id="IPR006311">
    <property type="entry name" value="TAT_signal"/>
</dbReference>
<evidence type="ECO:0000256" key="1">
    <source>
        <dbReference type="ARBA" id="ARBA00022729"/>
    </source>
</evidence>
<dbReference type="InterPro" id="IPR019546">
    <property type="entry name" value="TAT_signal_bac_arc"/>
</dbReference>
<dbReference type="RefSeq" id="WP_082071439.1">
    <property type="nucleotide sequence ID" value="NZ_CP162607.1"/>
</dbReference>
<evidence type="ECO:0000256" key="2">
    <source>
        <dbReference type="SAM" id="MobiDB-lite"/>
    </source>
</evidence>
<accession>A0AB39IBK2</accession>